<dbReference type="SUPFAM" id="SSF56349">
    <property type="entry name" value="DNA breaking-rejoining enzymes"/>
    <property type="match status" value="1"/>
</dbReference>
<evidence type="ECO:0000259" key="7">
    <source>
        <dbReference type="PROSITE" id="PS51900"/>
    </source>
</evidence>
<name>A0A947D3E6_HYDSH</name>
<accession>A0A947D3E6</accession>
<dbReference type="InterPro" id="IPR002104">
    <property type="entry name" value="Integrase_catalytic"/>
</dbReference>
<dbReference type="GO" id="GO:0003677">
    <property type="term" value="F:DNA binding"/>
    <property type="evidence" value="ECO:0007669"/>
    <property type="project" value="UniProtKB-UniRule"/>
</dbReference>
<dbReference type="EMBL" id="JAHHQF010000050">
    <property type="protein sequence ID" value="MBT9282093.1"/>
    <property type="molecule type" value="Genomic_DNA"/>
</dbReference>
<dbReference type="InterPro" id="IPR050090">
    <property type="entry name" value="Tyrosine_recombinase_XerCD"/>
</dbReference>
<dbReference type="PROSITE" id="PS51898">
    <property type="entry name" value="TYR_RECOMBINASE"/>
    <property type="match status" value="1"/>
</dbReference>
<evidence type="ECO:0000256" key="3">
    <source>
        <dbReference type="ARBA" id="ARBA00023125"/>
    </source>
</evidence>
<dbReference type="AlphaFoldDB" id="A0A947D3E6"/>
<keyword evidence="4" id="KW-0233">DNA recombination</keyword>
<evidence type="ECO:0000256" key="1">
    <source>
        <dbReference type="ARBA" id="ARBA00008857"/>
    </source>
</evidence>
<keyword evidence="3 5" id="KW-0238">DNA-binding</keyword>
<dbReference type="CDD" id="cd01189">
    <property type="entry name" value="INT_ICEBs1_C_like"/>
    <property type="match status" value="1"/>
</dbReference>
<dbReference type="Gene3D" id="1.10.443.10">
    <property type="entry name" value="Intergrase catalytic core"/>
    <property type="match status" value="1"/>
</dbReference>
<reference evidence="8" key="1">
    <citation type="journal article" date="2021" name="Microbiology">
        <title>Metagenomic Analysis of the Microbial Community in the Underground Coal Fire Area (Kemerovo Region, Russia) Revealed Predominance of Thermophilic Members of the Phyla Deinococcus-thermus, Aquificae, and Firmicutes.</title>
        <authorList>
            <person name="Kadnikov V."/>
            <person name="Mardanov A.V."/>
            <person name="Beletsky A.V."/>
            <person name="Karnachuk O.V."/>
            <person name="Ravin N.V."/>
        </authorList>
    </citation>
    <scope>NUCLEOTIDE SEQUENCE</scope>
    <source>
        <strain evidence="8">RBS10-49</strain>
    </source>
</reference>
<comment type="similarity">
    <text evidence="1">Belongs to the 'phage' integrase family.</text>
</comment>
<feature type="domain" description="Core-binding (CB)" evidence="7">
    <location>
        <begin position="62"/>
        <end position="144"/>
    </location>
</feature>
<protein>
    <submittedName>
        <fullName evidence="8">Site-specific integrase</fullName>
    </submittedName>
</protein>
<sequence length="375" mass="44101">MAIRSRGPDTYEITIDLGIDPVTGKRKRYYETFRGKKREAERRERELRRQLDLGTFDVPAQVTVEEFLRDWLREKANAVKPSTIISYKENLSRYVLPHLGRLKVTDLKAQHFVRLYEHMLESGISSRTVRYIHTIMKQAIDRAVQWNIVAKNVIRSVKPPRQEQRAFQVWDEEEILRFLEAARTSTYYELYYVALTTGMRFGELLGLRWANVDFDARRIYVVEQYNDKTKSFDELKTRGSRRYIAVDKKTLDVLRQRRKKQDAARLKAVYWEALDLVFSTQNGLPLMRRNVYRDFKACIQRSGVPEIRFHDLRHTHATLLLSKGWHPKVVQERLGHSSIQITLDTYSHVIPSLQDQLVESMFGGFLSASEIMTAK</sequence>
<proteinExistence type="inferred from homology"/>
<dbReference type="GO" id="GO:0015074">
    <property type="term" value="P:DNA integration"/>
    <property type="evidence" value="ECO:0007669"/>
    <property type="project" value="UniProtKB-KW"/>
</dbReference>
<dbReference type="Proteomes" id="UP000748108">
    <property type="component" value="Unassembled WGS sequence"/>
</dbReference>
<dbReference type="PROSITE" id="PS51900">
    <property type="entry name" value="CB"/>
    <property type="match status" value="1"/>
</dbReference>
<dbReference type="InterPro" id="IPR044068">
    <property type="entry name" value="CB"/>
</dbReference>
<evidence type="ECO:0000256" key="5">
    <source>
        <dbReference type="PROSITE-ProRule" id="PRU01248"/>
    </source>
</evidence>
<feature type="domain" description="Tyr recombinase" evidence="6">
    <location>
        <begin position="165"/>
        <end position="359"/>
    </location>
</feature>
<dbReference type="InterPro" id="IPR010998">
    <property type="entry name" value="Integrase_recombinase_N"/>
</dbReference>
<dbReference type="GO" id="GO:0006310">
    <property type="term" value="P:DNA recombination"/>
    <property type="evidence" value="ECO:0007669"/>
    <property type="project" value="UniProtKB-KW"/>
</dbReference>
<comment type="caution">
    <text evidence="8">The sequence shown here is derived from an EMBL/GenBank/DDBJ whole genome shotgun (WGS) entry which is preliminary data.</text>
</comment>
<evidence type="ECO:0000256" key="4">
    <source>
        <dbReference type="ARBA" id="ARBA00023172"/>
    </source>
</evidence>
<dbReference type="Pfam" id="PF00589">
    <property type="entry name" value="Phage_integrase"/>
    <property type="match status" value="1"/>
</dbReference>
<organism evidence="8 9">
    <name type="scientific">Hydrogenibacillus schlegelii</name>
    <name type="common">Bacillus schlegelii</name>
    <dbReference type="NCBI Taxonomy" id="1484"/>
    <lineage>
        <taxon>Bacteria</taxon>
        <taxon>Bacillati</taxon>
        <taxon>Bacillota</taxon>
        <taxon>Bacilli</taxon>
        <taxon>Bacillales</taxon>
        <taxon>Bacillales Family X. Incertae Sedis</taxon>
        <taxon>Hydrogenibacillus</taxon>
    </lineage>
</organism>
<dbReference type="InterPro" id="IPR013762">
    <property type="entry name" value="Integrase-like_cat_sf"/>
</dbReference>
<dbReference type="PANTHER" id="PTHR30349">
    <property type="entry name" value="PHAGE INTEGRASE-RELATED"/>
    <property type="match status" value="1"/>
</dbReference>
<gene>
    <name evidence="8" type="ORF">KM312_05480</name>
</gene>
<evidence type="ECO:0000313" key="9">
    <source>
        <dbReference type="Proteomes" id="UP000748108"/>
    </source>
</evidence>
<dbReference type="Gene3D" id="1.10.150.130">
    <property type="match status" value="1"/>
</dbReference>
<evidence type="ECO:0000259" key="6">
    <source>
        <dbReference type="PROSITE" id="PS51898"/>
    </source>
</evidence>
<dbReference type="InterPro" id="IPR004107">
    <property type="entry name" value="Integrase_SAM-like_N"/>
</dbReference>
<dbReference type="Pfam" id="PF14659">
    <property type="entry name" value="Phage_int_SAM_3"/>
    <property type="match status" value="1"/>
</dbReference>
<evidence type="ECO:0000313" key="8">
    <source>
        <dbReference type="EMBL" id="MBT9282093.1"/>
    </source>
</evidence>
<dbReference type="PANTHER" id="PTHR30349:SF64">
    <property type="entry name" value="PROPHAGE INTEGRASE INTD-RELATED"/>
    <property type="match status" value="1"/>
</dbReference>
<dbReference type="InterPro" id="IPR011010">
    <property type="entry name" value="DNA_brk_join_enz"/>
</dbReference>
<keyword evidence="2" id="KW-0229">DNA integration</keyword>
<evidence type="ECO:0000256" key="2">
    <source>
        <dbReference type="ARBA" id="ARBA00022908"/>
    </source>
</evidence>